<feature type="transmembrane region" description="Helical" evidence="12">
    <location>
        <begin position="266"/>
        <end position="284"/>
    </location>
</feature>
<comment type="similarity">
    <text evidence="2">Belongs to the monovalent cation:proton antiporter 1 (CPA1) transporter (TC 2.A.36) family.</text>
</comment>
<feature type="transmembrane region" description="Helical" evidence="12">
    <location>
        <begin position="111"/>
        <end position="131"/>
    </location>
</feature>
<feature type="transmembrane region" description="Helical" evidence="12">
    <location>
        <begin position="236"/>
        <end position="254"/>
    </location>
</feature>
<gene>
    <name evidence="14" type="ORF">QYE77_08070</name>
</gene>
<accession>A0ABU3NN16</accession>
<evidence type="ECO:0000256" key="8">
    <source>
        <dbReference type="ARBA" id="ARBA00023053"/>
    </source>
</evidence>
<reference evidence="14 15" key="1">
    <citation type="submission" date="2023-07" db="EMBL/GenBank/DDBJ databases">
        <title>Novel species of Thermanaerothrix with wide hydrolytic capabilities.</title>
        <authorList>
            <person name="Zayulina K.S."/>
            <person name="Podosokorskaya O.A."/>
            <person name="Elcheninov A.G."/>
        </authorList>
    </citation>
    <scope>NUCLEOTIDE SEQUENCE [LARGE SCALE GENOMIC DNA]</scope>
    <source>
        <strain evidence="14 15">4228-RoL</strain>
    </source>
</reference>
<feature type="transmembrane region" description="Helical" evidence="12">
    <location>
        <begin position="27"/>
        <end position="43"/>
    </location>
</feature>
<feature type="transmembrane region" description="Helical" evidence="12">
    <location>
        <begin position="81"/>
        <end position="105"/>
    </location>
</feature>
<dbReference type="Gene3D" id="6.10.140.1330">
    <property type="match status" value="1"/>
</dbReference>
<evidence type="ECO:0000256" key="1">
    <source>
        <dbReference type="ARBA" id="ARBA00004651"/>
    </source>
</evidence>
<keyword evidence="8" id="KW-0915">Sodium</keyword>
<evidence type="ECO:0000256" key="5">
    <source>
        <dbReference type="ARBA" id="ARBA00022475"/>
    </source>
</evidence>
<dbReference type="InterPro" id="IPR004709">
    <property type="entry name" value="NaH_exchanger"/>
</dbReference>
<feature type="transmembrane region" description="Helical" evidence="12">
    <location>
        <begin position="362"/>
        <end position="385"/>
    </location>
</feature>
<keyword evidence="4" id="KW-0050">Antiport</keyword>
<feature type="transmembrane region" description="Helical" evidence="12">
    <location>
        <begin position="334"/>
        <end position="356"/>
    </location>
</feature>
<evidence type="ECO:0000256" key="10">
    <source>
        <dbReference type="ARBA" id="ARBA00023136"/>
    </source>
</evidence>
<feature type="domain" description="Cation/H+ exchanger transmembrane" evidence="13">
    <location>
        <begin position="13"/>
        <end position="386"/>
    </location>
</feature>
<sequence>MELTLVSVALLLLVAAVVAMLARRLHLPYTVGLVLAGLALAFLPRFSEITLTGDLIFTLFLPPLVFEAALYMRWHDLRRDLVVILSLATLGVLITATITALGMVYLARWTWPAATLLGTLIAATDPVTVIALFKEAGVRGRLRLLVEAESLFNDGTTAVLFGLVMGVLAGQTSNPLLAIQDLLTTVGIGLLCGALVGGGILLLAGRTEDHLVEITLTVIAAYGSFLMANYFQGSGVLASLTAGLLIGNLGALGSISARGREAVESFWEFTAFLVNSLIFILIGMREAHQDLFHTLGPIALASTLVLLGRAFSVYSLAALFAPTPLHIKPAHQHILFWGGMRGTLALALALSLPTGVPDREAVVTVAFGVVAFSIFVQGLTIIPLVRRLVGLPHHPPHAHNTPSSPTAG</sequence>
<comment type="caution">
    <text evidence="14">The sequence shown here is derived from an EMBL/GenBank/DDBJ whole genome shotgun (WGS) entry which is preliminary data.</text>
</comment>
<dbReference type="EMBL" id="JAUHMF010000001">
    <property type="protein sequence ID" value="MDT8898222.1"/>
    <property type="molecule type" value="Genomic_DNA"/>
</dbReference>
<keyword evidence="3" id="KW-0813">Transport</keyword>
<name>A0ABU3NN16_9CHLR</name>
<feature type="transmembrane region" description="Helical" evidence="12">
    <location>
        <begin position="6"/>
        <end position="22"/>
    </location>
</feature>
<evidence type="ECO:0000313" key="14">
    <source>
        <dbReference type="EMBL" id="MDT8898222.1"/>
    </source>
</evidence>
<keyword evidence="10 12" id="KW-0472">Membrane</keyword>
<evidence type="ECO:0000256" key="11">
    <source>
        <dbReference type="ARBA" id="ARBA00023201"/>
    </source>
</evidence>
<dbReference type="RefSeq" id="WP_315624867.1">
    <property type="nucleotide sequence ID" value="NZ_JAUHMF010000001.1"/>
</dbReference>
<proteinExistence type="inferred from homology"/>
<keyword evidence="5" id="KW-1003">Cell membrane</keyword>
<dbReference type="PANTHER" id="PTHR10110">
    <property type="entry name" value="SODIUM/HYDROGEN EXCHANGER"/>
    <property type="match status" value="1"/>
</dbReference>
<feature type="transmembrane region" description="Helical" evidence="12">
    <location>
        <begin position="211"/>
        <end position="230"/>
    </location>
</feature>
<evidence type="ECO:0000259" key="13">
    <source>
        <dbReference type="Pfam" id="PF00999"/>
    </source>
</evidence>
<comment type="subcellular location">
    <subcellularLocation>
        <location evidence="1">Cell membrane</location>
        <topology evidence="1">Multi-pass membrane protein</topology>
    </subcellularLocation>
</comment>
<organism evidence="14 15">
    <name type="scientific">Thermanaerothrix solaris</name>
    <dbReference type="NCBI Taxonomy" id="3058434"/>
    <lineage>
        <taxon>Bacteria</taxon>
        <taxon>Bacillati</taxon>
        <taxon>Chloroflexota</taxon>
        <taxon>Anaerolineae</taxon>
        <taxon>Anaerolineales</taxon>
        <taxon>Anaerolineaceae</taxon>
        <taxon>Thermanaerothrix</taxon>
    </lineage>
</organism>
<evidence type="ECO:0000313" key="15">
    <source>
        <dbReference type="Proteomes" id="UP001254165"/>
    </source>
</evidence>
<keyword evidence="9" id="KW-0406">Ion transport</keyword>
<feature type="transmembrane region" description="Helical" evidence="12">
    <location>
        <begin position="182"/>
        <end position="204"/>
    </location>
</feature>
<dbReference type="Pfam" id="PF00999">
    <property type="entry name" value="Na_H_Exchanger"/>
    <property type="match status" value="1"/>
</dbReference>
<dbReference type="InterPro" id="IPR018422">
    <property type="entry name" value="Cation/H_exchanger_CPA1"/>
</dbReference>
<keyword evidence="6 12" id="KW-0812">Transmembrane</keyword>
<dbReference type="Proteomes" id="UP001254165">
    <property type="component" value="Unassembled WGS sequence"/>
</dbReference>
<evidence type="ECO:0000256" key="6">
    <source>
        <dbReference type="ARBA" id="ARBA00022692"/>
    </source>
</evidence>
<dbReference type="PANTHER" id="PTHR10110:SF195">
    <property type="entry name" value="NA(+)_H(+) ANTIPORTER NHAS2"/>
    <property type="match status" value="1"/>
</dbReference>
<protein>
    <submittedName>
        <fullName evidence="14">Sodium:proton antiporter</fullName>
    </submittedName>
</protein>
<evidence type="ECO:0000256" key="4">
    <source>
        <dbReference type="ARBA" id="ARBA00022449"/>
    </source>
</evidence>
<evidence type="ECO:0000256" key="9">
    <source>
        <dbReference type="ARBA" id="ARBA00023065"/>
    </source>
</evidence>
<evidence type="ECO:0000256" key="2">
    <source>
        <dbReference type="ARBA" id="ARBA00007367"/>
    </source>
</evidence>
<dbReference type="InterPro" id="IPR006153">
    <property type="entry name" value="Cation/H_exchanger_TM"/>
</dbReference>
<evidence type="ECO:0000256" key="3">
    <source>
        <dbReference type="ARBA" id="ARBA00022448"/>
    </source>
</evidence>
<dbReference type="PRINTS" id="PR01084">
    <property type="entry name" value="NAHEXCHNGR"/>
</dbReference>
<evidence type="ECO:0000256" key="12">
    <source>
        <dbReference type="SAM" id="Phobius"/>
    </source>
</evidence>
<feature type="transmembrane region" description="Helical" evidence="12">
    <location>
        <begin position="55"/>
        <end position="74"/>
    </location>
</feature>
<feature type="transmembrane region" description="Helical" evidence="12">
    <location>
        <begin position="296"/>
        <end position="322"/>
    </location>
</feature>
<evidence type="ECO:0000256" key="7">
    <source>
        <dbReference type="ARBA" id="ARBA00022989"/>
    </source>
</evidence>
<keyword evidence="11" id="KW-0739">Sodium transport</keyword>
<keyword evidence="7 12" id="KW-1133">Transmembrane helix</keyword>
<keyword evidence="15" id="KW-1185">Reference proteome</keyword>
<feature type="transmembrane region" description="Helical" evidence="12">
    <location>
        <begin position="151"/>
        <end position="170"/>
    </location>
</feature>